<feature type="transmembrane region" description="Helical" evidence="7">
    <location>
        <begin position="179"/>
        <end position="198"/>
    </location>
</feature>
<evidence type="ECO:0000256" key="6">
    <source>
        <dbReference type="ARBA" id="ARBA00023136"/>
    </source>
</evidence>
<evidence type="ECO:0000313" key="9">
    <source>
        <dbReference type="EMBL" id="STR42062.1"/>
    </source>
</evidence>
<dbReference type="InterPro" id="IPR036259">
    <property type="entry name" value="MFS_trans_sf"/>
</dbReference>
<gene>
    <name evidence="9" type="primary">proP_3</name>
    <name evidence="9" type="ORF">NCTC11694_03270</name>
</gene>
<evidence type="ECO:0000256" key="3">
    <source>
        <dbReference type="ARBA" id="ARBA00022475"/>
    </source>
</evidence>
<dbReference type="SUPFAM" id="SSF103473">
    <property type="entry name" value="MFS general substrate transporter"/>
    <property type="match status" value="1"/>
</dbReference>
<dbReference type="PROSITE" id="PS50850">
    <property type="entry name" value="MFS"/>
    <property type="match status" value="1"/>
</dbReference>
<evidence type="ECO:0000259" key="8">
    <source>
        <dbReference type="PROSITE" id="PS50850"/>
    </source>
</evidence>
<evidence type="ECO:0000256" key="5">
    <source>
        <dbReference type="ARBA" id="ARBA00022989"/>
    </source>
</evidence>
<accession>A0A7H4M0Y6</accession>
<keyword evidence="5 7" id="KW-1133">Transmembrane helix</keyword>
<comment type="subcellular location">
    <subcellularLocation>
        <location evidence="1">Cell membrane</location>
        <topology evidence="1">Multi-pass membrane protein</topology>
    </subcellularLocation>
</comment>
<feature type="transmembrane region" description="Helical" evidence="7">
    <location>
        <begin position="112"/>
        <end position="137"/>
    </location>
</feature>
<feature type="transmembrane region" description="Helical" evidence="7">
    <location>
        <begin position="204"/>
        <end position="224"/>
    </location>
</feature>
<dbReference type="GO" id="GO:0022857">
    <property type="term" value="F:transmembrane transporter activity"/>
    <property type="evidence" value="ECO:0007669"/>
    <property type="project" value="InterPro"/>
</dbReference>
<reference evidence="9 10" key="1">
    <citation type="submission" date="2018-06" db="EMBL/GenBank/DDBJ databases">
        <authorList>
            <consortium name="Pathogen Informatics"/>
            <person name="Doyle S."/>
        </authorList>
    </citation>
    <scope>NUCLEOTIDE SEQUENCE [LARGE SCALE GENOMIC DNA]</scope>
    <source>
        <strain evidence="9 10">NCTC11694</strain>
    </source>
</reference>
<feature type="transmembrane region" description="Helical" evidence="7">
    <location>
        <begin position="149"/>
        <end position="167"/>
    </location>
</feature>
<dbReference type="Proteomes" id="UP000255050">
    <property type="component" value="Unassembled WGS sequence"/>
</dbReference>
<protein>
    <submittedName>
        <fullName evidence="9">Integral membrane transport protein</fullName>
    </submittedName>
</protein>
<sequence>MGWATTLITEYAPRHRRGFFGTFVQLGNVLGLFIATGVFALVVMLPEDDLMSWGWRVPFLLSIALLFVGMFIRSRIEETPVFQENQKQQQNAPKAAEQKFPILTVLKHHRKAVFLAMGMRMGEIVLGWLTVAFFMSYVTRELNFTRETALNGLLLASFVGIFTFPFFGWLSDKIGRRPVYLAGAAITLIFAFPLFWMIDSGSVKMFMFATTFCYSVGLGMMFSVQPAFFSELFDTSVRYTGVSLGFQLANIVGGLTPMIGTLLLVWSGGASWPISLFLACMALITILCVCVTRESYNDELNEVKK</sequence>
<dbReference type="Pfam" id="PF00083">
    <property type="entry name" value="Sugar_tr"/>
    <property type="match status" value="2"/>
</dbReference>
<dbReference type="GO" id="GO:0005886">
    <property type="term" value="C:plasma membrane"/>
    <property type="evidence" value="ECO:0007669"/>
    <property type="project" value="UniProtKB-SubCell"/>
</dbReference>
<keyword evidence="4 7" id="KW-0812">Transmembrane</keyword>
<keyword evidence="2" id="KW-0813">Transport</keyword>
<organism evidence="9 10">
    <name type="scientific">Klebsiella michiganensis</name>
    <dbReference type="NCBI Taxonomy" id="1134687"/>
    <lineage>
        <taxon>Bacteria</taxon>
        <taxon>Pseudomonadati</taxon>
        <taxon>Pseudomonadota</taxon>
        <taxon>Gammaproteobacteria</taxon>
        <taxon>Enterobacterales</taxon>
        <taxon>Enterobacteriaceae</taxon>
        <taxon>Klebsiella/Raoultella group</taxon>
        <taxon>Klebsiella</taxon>
    </lineage>
</organism>
<feature type="domain" description="Major facilitator superfamily (MFS) profile" evidence="8">
    <location>
        <begin position="1"/>
        <end position="297"/>
    </location>
</feature>
<dbReference type="InterPro" id="IPR020846">
    <property type="entry name" value="MFS_dom"/>
</dbReference>
<name>A0A7H4M0Y6_9ENTR</name>
<evidence type="ECO:0000256" key="1">
    <source>
        <dbReference type="ARBA" id="ARBA00004651"/>
    </source>
</evidence>
<dbReference type="Gene3D" id="1.20.1250.20">
    <property type="entry name" value="MFS general substrate transporter like domains"/>
    <property type="match status" value="2"/>
</dbReference>
<evidence type="ECO:0000256" key="7">
    <source>
        <dbReference type="SAM" id="Phobius"/>
    </source>
</evidence>
<dbReference type="EMBL" id="UGJR01000002">
    <property type="protein sequence ID" value="STR42062.1"/>
    <property type="molecule type" value="Genomic_DNA"/>
</dbReference>
<dbReference type="AlphaFoldDB" id="A0A7H4M0Y6"/>
<proteinExistence type="predicted"/>
<keyword evidence="3" id="KW-1003">Cell membrane</keyword>
<comment type="caution">
    <text evidence="9">The sequence shown here is derived from an EMBL/GenBank/DDBJ whole genome shotgun (WGS) entry which is preliminary data.</text>
</comment>
<feature type="transmembrane region" description="Helical" evidence="7">
    <location>
        <begin position="272"/>
        <end position="291"/>
    </location>
</feature>
<feature type="transmembrane region" description="Helical" evidence="7">
    <location>
        <begin position="244"/>
        <end position="266"/>
    </location>
</feature>
<evidence type="ECO:0000256" key="4">
    <source>
        <dbReference type="ARBA" id="ARBA00022692"/>
    </source>
</evidence>
<evidence type="ECO:0000256" key="2">
    <source>
        <dbReference type="ARBA" id="ARBA00022448"/>
    </source>
</evidence>
<dbReference type="PANTHER" id="PTHR43045">
    <property type="entry name" value="SHIKIMATE TRANSPORTER"/>
    <property type="match status" value="1"/>
</dbReference>
<keyword evidence="6 7" id="KW-0472">Membrane</keyword>
<feature type="transmembrane region" description="Helical" evidence="7">
    <location>
        <begin position="20"/>
        <end position="41"/>
    </location>
</feature>
<dbReference type="InterPro" id="IPR005828">
    <property type="entry name" value="MFS_sugar_transport-like"/>
</dbReference>
<dbReference type="PANTHER" id="PTHR43045:SF1">
    <property type="entry name" value="SHIKIMATE TRANSPORTER"/>
    <property type="match status" value="1"/>
</dbReference>
<evidence type="ECO:0000313" key="10">
    <source>
        <dbReference type="Proteomes" id="UP000255050"/>
    </source>
</evidence>
<feature type="transmembrane region" description="Helical" evidence="7">
    <location>
        <begin position="53"/>
        <end position="72"/>
    </location>
</feature>